<dbReference type="OrthoDB" id="8398988at2"/>
<accession>A0A432V6X2</accession>
<gene>
    <name evidence="1" type="ORF">EET67_09865</name>
</gene>
<dbReference type="Proteomes" id="UP000281647">
    <property type="component" value="Unassembled WGS sequence"/>
</dbReference>
<reference evidence="1 2" key="1">
    <citation type="submission" date="2018-11" db="EMBL/GenBank/DDBJ databases">
        <title>Pseudaminobacter arsenicus sp. nov., an arsenic-resistant bacterium isolated from arsenic-rich aquifers.</title>
        <authorList>
            <person name="Mu Y."/>
        </authorList>
    </citation>
    <scope>NUCLEOTIDE SEQUENCE [LARGE SCALE GENOMIC DNA]</scope>
    <source>
        <strain evidence="1 2">CB3</strain>
    </source>
</reference>
<sequence length="114" mass="12196">MTPARAIAMLDRQLAAHGEKVVMRRYTASSGSPRPKTDISNVSALVRAIKAEELVGGIDMTASTVVLSPTGLAALLPLKKGDKVVIQGRERNVELPKPIFVHDTLVRITLLVTG</sequence>
<protein>
    <submittedName>
        <fullName evidence="1">Uncharacterized protein</fullName>
    </submittedName>
</protein>
<dbReference type="EMBL" id="RKST01000008">
    <property type="protein sequence ID" value="RUM97911.1"/>
    <property type="molecule type" value="Genomic_DNA"/>
</dbReference>
<dbReference type="RefSeq" id="WP_128626782.1">
    <property type="nucleotide sequence ID" value="NZ_RKST01000008.1"/>
</dbReference>
<comment type="caution">
    <text evidence="1">The sequence shown here is derived from an EMBL/GenBank/DDBJ whole genome shotgun (WGS) entry which is preliminary data.</text>
</comment>
<dbReference type="AlphaFoldDB" id="A0A432V6X2"/>
<proteinExistence type="predicted"/>
<keyword evidence="2" id="KW-1185">Reference proteome</keyword>
<evidence type="ECO:0000313" key="2">
    <source>
        <dbReference type="Proteomes" id="UP000281647"/>
    </source>
</evidence>
<evidence type="ECO:0000313" key="1">
    <source>
        <dbReference type="EMBL" id="RUM97911.1"/>
    </source>
</evidence>
<name>A0A432V6X2_9HYPH</name>
<organism evidence="1 2">
    <name type="scientific">Borborobacter arsenicus</name>
    <dbReference type="NCBI Taxonomy" id="1851146"/>
    <lineage>
        <taxon>Bacteria</taxon>
        <taxon>Pseudomonadati</taxon>
        <taxon>Pseudomonadota</taxon>
        <taxon>Alphaproteobacteria</taxon>
        <taxon>Hyphomicrobiales</taxon>
        <taxon>Phyllobacteriaceae</taxon>
        <taxon>Borborobacter</taxon>
    </lineage>
</organism>